<evidence type="ECO:0000313" key="3">
    <source>
        <dbReference type="RefSeq" id="XP_035300100.1"/>
    </source>
</evidence>
<proteinExistence type="predicted"/>
<feature type="region of interest" description="Disordered" evidence="1">
    <location>
        <begin position="209"/>
        <end position="234"/>
    </location>
</feature>
<evidence type="ECO:0000313" key="2">
    <source>
        <dbReference type="Proteomes" id="UP001108280"/>
    </source>
</evidence>
<reference evidence="2" key="2">
    <citation type="journal article" date="2020" name="Biotechnol. Bioeng.">
        <title>Chromosome-scale scaffolds for the Chinese hamster reference genome assembly to facilitate the study of the CHO epigenome.</title>
        <authorList>
            <person name="Hilliard W."/>
            <person name="MacDonald M."/>
            <person name="Lee K.H."/>
        </authorList>
    </citation>
    <scope>NUCLEOTIDE SEQUENCE [LARGE SCALE GENOMIC DNA]</scope>
    <source>
        <strain evidence="2">17A/GY</strain>
    </source>
</reference>
<reference evidence="3" key="3">
    <citation type="submission" date="2025-08" db="UniProtKB">
        <authorList>
            <consortium name="RefSeq"/>
        </authorList>
    </citation>
    <scope>IDENTIFICATION</scope>
    <source>
        <strain evidence="3">17A/GY</strain>
        <tissue evidence="3">Liver</tissue>
    </source>
</reference>
<dbReference type="GeneID" id="118238741"/>
<feature type="region of interest" description="Disordered" evidence="1">
    <location>
        <begin position="121"/>
        <end position="187"/>
    </location>
</feature>
<dbReference type="AlphaFoldDB" id="A0A9J7K8K1"/>
<feature type="compositionally biased region" description="Polar residues" evidence="1">
    <location>
        <begin position="210"/>
        <end position="222"/>
    </location>
</feature>
<evidence type="ECO:0000256" key="1">
    <source>
        <dbReference type="SAM" id="MobiDB-lite"/>
    </source>
</evidence>
<feature type="compositionally biased region" description="Low complexity" evidence="1">
    <location>
        <begin position="121"/>
        <end position="135"/>
    </location>
</feature>
<protein>
    <submittedName>
        <fullName evidence="3">Uncharacterized protein LOC118238741</fullName>
    </submittedName>
</protein>
<keyword evidence="2" id="KW-1185">Reference proteome</keyword>
<dbReference type="KEGG" id="cge:118238741"/>
<dbReference type="RefSeq" id="XP_035300100.1">
    <property type="nucleotide sequence ID" value="XM_035444209.1"/>
</dbReference>
<sequence>MGVGGTSFKLPGYWEQWGHCGRSGVRQAAGTASTPRTSPKACLPAVLCSLLQRSGLGSRPKPHGSGCCRSCSCSCSSSLPSFLPSPPPFTFPEARGDGGRGAGRGLSRRLLLVECRGSQVAAPGRRGARGPGVRASGRLAPGGGGAAAAPDPGHVRPLAPPRAAASPGSPALPEPRSPLHSAPLPSLNKHRGSLAASFCLHTRAGRGPCQNKSSPISLDSSPNPAPPASQWSDSVSRLRHPPVLTPCFVLFFLSVHLAGTRFLRTQINSSKCWPGSQ</sequence>
<reference evidence="2" key="1">
    <citation type="journal article" date="2018" name="Biotechnol. Bioeng.">
        <title>A reference genome of the Chinese hamster based on a hybrid assembly strategy.</title>
        <authorList>
            <person name="Rupp O."/>
            <person name="MacDonald M.L."/>
            <person name="Li S."/>
            <person name="Dhiman H."/>
            <person name="Polson S."/>
            <person name="Griep S."/>
            <person name="Heffner K."/>
            <person name="Hernandez I."/>
            <person name="Brinkrolf K."/>
            <person name="Jadhav V."/>
            <person name="Samoudi M."/>
            <person name="Hao H."/>
            <person name="Kingham B."/>
            <person name="Goesmann A."/>
            <person name="Betenbaugh M.J."/>
            <person name="Lewis N.E."/>
            <person name="Borth N."/>
            <person name="Lee K.H."/>
        </authorList>
    </citation>
    <scope>NUCLEOTIDE SEQUENCE [LARGE SCALE GENOMIC DNA]</scope>
    <source>
        <strain evidence="2">17A/GY</strain>
    </source>
</reference>
<dbReference type="OrthoDB" id="9635053at2759"/>
<accession>A0A9J7K8K1</accession>
<organism evidence="2 3">
    <name type="scientific">Cricetulus griseus</name>
    <name type="common">Chinese hamster</name>
    <name type="synonym">Cricetulus barabensis griseus</name>
    <dbReference type="NCBI Taxonomy" id="10029"/>
    <lineage>
        <taxon>Eukaryota</taxon>
        <taxon>Metazoa</taxon>
        <taxon>Chordata</taxon>
        <taxon>Craniata</taxon>
        <taxon>Vertebrata</taxon>
        <taxon>Euteleostomi</taxon>
        <taxon>Mammalia</taxon>
        <taxon>Eutheria</taxon>
        <taxon>Euarchontoglires</taxon>
        <taxon>Glires</taxon>
        <taxon>Rodentia</taxon>
        <taxon>Myomorpha</taxon>
        <taxon>Muroidea</taxon>
        <taxon>Cricetidae</taxon>
        <taxon>Cricetinae</taxon>
        <taxon>Cricetulus</taxon>
    </lineage>
</organism>
<dbReference type="Proteomes" id="UP001108280">
    <property type="component" value="Chromosome 4"/>
</dbReference>
<gene>
    <name evidence="3" type="primary">LOC118238741</name>
</gene>
<name>A0A9J7K8K1_CRIGR</name>